<dbReference type="EMBL" id="ARZX01000025">
    <property type="protein sequence ID" value="EWH11810.1"/>
    <property type="molecule type" value="Genomic_DNA"/>
</dbReference>
<reference evidence="2 3" key="1">
    <citation type="journal article" date="2014" name="Genome Announc.">
        <title>Draft Genome Sequence of the Carrageenan-Degrading Bacterium Cellulophaga sp. Strain KL-A, Isolated from Decaying Marine Algae.</title>
        <authorList>
            <person name="Shan D."/>
            <person name="Ying J."/>
            <person name="Li X."/>
            <person name="Gao Z."/>
            <person name="Wei G."/>
            <person name="Shao Z."/>
        </authorList>
    </citation>
    <scope>NUCLEOTIDE SEQUENCE [LARGE SCALE GENOMIC DNA]</scope>
    <source>
        <strain evidence="2 3">KL-A</strain>
    </source>
</reference>
<dbReference type="InterPro" id="IPR032710">
    <property type="entry name" value="NTF2-like_dom_sf"/>
</dbReference>
<dbReference type="Pfam" id="PF12680">
    <property type="entry name" value="SnoaL_2"/>
    <property type="match status" value="1"/>
</dbReference>
<dbReference type="SUPFAM" id="SSF54427">
    <property type="entry name" value="NTF2-like"/>
    <property type="match status" value="1"/>
</dbReference>
<evidence type="ECO:0000313" key="3">
    <source>
        <dbReference type="Proteomes" id="UP000019275"/>
    </source>
</evidence>
<evidence type="ECO:0000313" key="2">
    <source>
        <dbReference type="EMBL" id="EWH11810.1"/>
    </source>
</evidence>
<dbReference type="Proteomes" id="UP000019275">
    <property type="component" value="Unassembled WGS sequence"/>
</dbReference>
<proteinExistence type="predicted"/>
<dbReference type="RefSeq" id="WP_034646773.1">
    <property type="nucleotide sequence ID" value="NZ_ARZX01000025.1"/>
</dbReference>
<keyword evidence="3" id="KW-1185">Reference proteome</keyword>
<dbReference type="Gene3D" id="3.10.450.50">
    <property type="match status" value="1"/>
</dbReference>
<accession>A0ABP3B659</accession>
<organism evidence="2 3">
    <name type="scientific">Cellulophaga geojensis KL-A</name>
    <dbReference type="NCBI Taxonomy" id="1328323"/>
    <lineage>
        <taxon>Bacteria</taxon>
        <taxon>Pseudomonadati</taxon>
        <taxon>Bacteroidota</taxon>
        <taxon>Flavobacteriia</taxon>
        <taxon>Flavobacteriales</taxon>
        <taxon>Flavobacteriaceae</taxon>
        <taxon>Cellulophaga</taxon>
    </lineage>
</organism>
<evidence type="ECO:0000259" key="1">
    <source>
        <dbReference type="Pfam" id="PF12680"/>
    </source>
</evidence>
<gene>
    <name evidence="2" type="ORF">KLA_15295</name>
</gene>
<dbReference type="InterPro" id="IPR037401">
    <property type="entry name" value="SnoaL-like"/>
</dbReference>
<comment type="caution">
    <text evidence="2">The sequence shown here is derived from an EMBL/GenBank/DDBJ whole genome shotgun (WGS) entry which is preliminary data.</text>
</comment>
<sequence length="161" mass="18285">MTNQELIKKFYTSFSNADVNGMLSCYHDNIIFTDPAFGTLKGDRAKAMWQMLLSKSNGGTQITFNTIKTNKNTGSVHWKAVYNYGPKKRSVVNNITANFTFLDGKIIEHTDSFNLWKWSKQALGISGYLLGWSSFFKTKIQTKTNNLLDKFISSSKNTELK</sequence>
<protein>
    <recommendedName>
        <fullName evidence="1">SnoaL-like domain-containing protein</fullName>
    </recommendedName>
</protein>
<feature type="domain" description="SnoaL-like" evidence="1">
    <location>
        <begin position="8"/>
        <end position="109"/>
    </location>
</feature>
<name>A0ABP3B659_9FLAO</name>